<dbReference type="EMBL" id="AP023086">
    <property type="protein sequence ID" value="BCD97653.1"/>
    <property type="molecule type" value="Genomic_DNA"/>
</dbReference>
<dbReference type="NCBIfam" id="TIGR03426">
    <property type="entry name" value="shape_MreD"/>
    <property type="match status" value="1"/>
</dbReference>
<dbReference type="KEGG" id="marq:MARGE09_P1854"/>
<evidence type="ECO:0000256" key="4">
    <source>
        <dbReference type="ARBA" id="ARBA00022692"/>
    </source>
</evidence>
<evidence type="ECO:0000313" key="10">
    <source>
        <dbReference type="EMBL" id="BCD97653.1"/>
    </source>
</evidence>
<feature type="transmembrane region" description="Helical" evidence="9">
    <location>
        <begin position="73"/>
        <end position="91"/>
    </location>
</feature>
<reference evidence="10 11" key="1">
    <citation type="journal article" date="2022" name="IScience">
        <title>An ultrasensitive nanofiber-based assay for enzymatic hydrolysis and deep-sea microbial degradation of cellulose.</title>
        <authorList>
            <person name="Tsudome M."/>
            <person name="Tachioka M."/>
            <person name="Miyazaki M."/>
            <person name="Uchimura K."/>
            <person name="Tsuda M."/>
            <person name="Takaki Y."/>
            <person name="Deguchi S."/>
        </authorList>
    </citation>
    <scope>NUCLEOTIDE SEQUENCE [LARGE SCALE GENOMIC DNA]</scope>
    <source>
        <strain evidence="10 11">GE09</strain>
    </source>
</reference>
<keyword evidence="3 8" id="KW-1003">Cell membrane</keyword>
<proteinExistence type="inferred from homology"/>
<evidence type="ECO:0000256" key="9">
    <source>
        <dbReference type="SAM" id="Phobius"/>
    </source>
</evidence>
<sequence>MSDNIGYLPWLAVTVFVGLMLSIYPLPAHYAWFRPEFLALVCIFWAVFCPYRFGVVMAWCIGLLQDIVVGDVWGAHALSLAFIAYLCLCSYQRLRSYRRGQQMLWVFVLVGIHEVFVNWVQGLNGYAAPVVMIILPTLITALCWPLVVGLLKPTRNIWQG</sequence>
<dbReference type="Pfam" id="PF04093">
    <property type="entry name" value="MreD"/>
    <property type="match status" value="1"/>
</dbReference>
<dbReference type="Proteomes" id="UP001320119">
    <property type="component" value="Chromosome"/>
</dbReference>
<dbReference type="GO" id="GO:0008360">
    <property type="term" value="P:regulation of cell shape"/>
    <property type="evidence" value="ECO:0007669"/>
    <property type="project" value="UniProtKB-UniRule"/>
</dbReference>
<gene>
    <name evidence="10" type="ORF">MARGE09_P1854</name>
</gene>
<feature type="transmembrane region" description="Helical" evidence="9">
    <location>
        <begin position="103"/>
        <end position="120"/>
    </location>
</feature>
<evidence type="ECO:0000256" key="2">
    <source>
        <dbReference type="ARBA" id="ARBA00007776"/>
    </source>
</evidence>
<evidence type="ECO:0000256" key="5">
    <source>
        <dbReference type="ARBA" id="ARBA00022960"/>
    </source>
</evidence>
<dbReference type="AlphaFoldDB" id="A0AAN2BK33"/>
<keyword evidence="4 9" id="KW-0812">Transmembrane</keyword>
<name>A0AAN2BK33_9GAMM</name>
<dbReference type="RefSeq" id="WP_236987115.1">
    <property type="nucleotide sequence ID" value="NZ_AP023086.1"/>
</dbReference>
<accession>A0AAN2BK33</accession>
<protein>
    <recommendedName>
        <fullName evidence="8">Rod shape-determining protein MreD</fullName>
    </recommendedName>
</protein>
<comment type="similarity">
    <text evidence="2 8">Belongs to the MreD family.</text>
</comment>
<feature type="transmembrane region" description="Helical" evidence="9">
    <location>
        <begin position="38"/>
        <end position="61"/>
    </location>
</feature>
<feature type="transmembrane region" description="Helical" evidence="9">
    <location>
        <begin position="126"/>
        <end position="151"/>
    </location>
</feature>
<keyword evidence="8" id="KW-0997">Cell inner membrane</keyword>
<keyword evidence="5 8" id="KW-0133">Cell shape</keyword>
<dbReference type="InterPro" id="IPR026034">
    <property type="entry name" value="MreD_proteobac"/>
</dbReference>
<keyword evidence="6 9" id="KW-1133">Transmembrane helix</keyword>
<keyword evidence="7 8" id="KW-0472">Membrane</keyword>
<evidence type="ECO:0000256" key="7">
    <source>
        <dbReference type="ARBA" id="ARBA00023136"/>
    </source>
</evidence>
<dbReference type="PANTHER" id="PTHR37484:SF1">
    <property type="entry name" value="ROD SHAPE-DETERMINING PROTEIN MRED"/>
    <property type="match status" value="1"/>
</dbReference>
<comment type="function">
    <text evidence="8">Involved in formation of the rod shape of the cell. May also contribute to regulation of formation of penicillin-binding proteins.</text>
</comment>
<dbReference type="PIRSF" id="PIRSF018472">
    <property type="entry name" value="MreD_proteobac"/>
    <property type="match status" value="1"/>
</dbReference>
<evidence type="ECO:0000256" key="8">
    <source>
        <dbReference type="PIRNR" id="PIRNR018472"/>
    </source>
</evidence>
<organism evidence="10 11">
    <name type="scientific">Marinagarivorans cellulosilyticus</name>
    <dbReference type="NCBI Taxonomy" id="2721545"/>
    <lineage>
        <taxon>Bacteria</taxon>
        <taxon>Pseudomonadati</taxon>
        <taxon>Pseudomonadota</taxon>
        <taxon>Gammaproteobacteria</taxon>
        <taxon>Cellvibrionales</taxon>
        <taxon>Cellvibrionaceae</taxon>
        <taxon>Marinagarivorans</taxon>
    </lineage>
</organism>
<dbReference type="InterPro" id="IPR007227">
    <property type="entry name" value="Cell_shape_determining_MreD"/>
</dbReference>
<evidence type="ECO:0000256" key="3">
    <source>
        <dbReference type="ARBA" id="ARBA00022475"/>
    </source>
</evidence>
<keyword evidence="11" id="KW-1185">Reference proteome</keyword>
<evidence type="ECO:0000256" key="6">
    <source>
        <dbReference type="ARBA" id="ARBA00022989"/>
    </source>
</evidence>
<evidence type="ECO:0000313" key="11">
    <source>
        <dbReference type="Proteomes" id="UP001320119"/>
    </source>
</evidence>
<comment type="subcellular location">
    <subcellularLocation>
        <location evidence="8">Cell inner membrane</location>
    </subcellularLocation>
    <subcellularLocation>
        <location evidence="1">Cell membrane</location>
        <topology evidence="1">Multi-pass membrane protein</topology>
    </subcellularLocation>
</comment>
<dbReference type="PANTHER" id="PTHR37484">
    <property type="entry name" value="ROD SHAPE-DETERMINING PROTEIN MRED"/>
    <property type="match status" value="1"/>
</dbReference>
<dbReference type="GO" id="GO:0005886">
    <property type="term" value="C:plasma membrane"/>
    <property type="evidence" value="ECO:0007669"/>
    <property type="project" value="UniProtKB-SubCell"/>
</dbReference>
<evidence type="ECO:0000256" key="1">
    <source>
        <dbReference type="ARBA" id="ARBA00004651"/>
    </source>
</evidence>
<feature type="transmembrane region" description="Helical" evidence="9">
    <location>
        <begin position="6"/>
        <end position="26"/>
    </location>
</feature>